<reference evidence="8" key="1">
    <citation type="journal article" date="2014" name="Int. J. Syst. Evol. Microbiol.">
        <title>Complete genome sequence of Corynebacterium casei LMG S-19264T (=DSM 44701T), isolated from a smear-ripened cheese.</title>
        <authorList>
            <consortium name="US DOE Joint Genome Institute (JGI-PGF)"/>
            <person name="Walter F."/>
            <person name="Albersmeier A."/>
            <person name="Kalinowski J."/>
            <person name="Ruckert C."/>
        </authorList>
    </citation>
    <scope>NUCLEOTIDE SEQUENCE</scope>
    <source>
        <strain evidence="8">KCTC 32020</strain>
    </source>
</reference>
<keyword evidence="3 5" id="KW-0238">DNA-binding</keyword>
<proteinExistence type="predicted"/>
<dbReference type="AlphaFoldDB" id="A0A918YU62"/>
<dbReference type="InterPro" id="IPR036388">
    <property type="entry name" value="WH-like_DNA-bd_sf"/>
</dbReference>
<dbReference type="InterPro" id="IPR052346">
    <property type="entry name" value="O-mannosyl-transferase_TMTC"/>
</dbReference>
<feature type="repeat" description="TPR" evidence="4">
    <location>
        <begin position="449"/>
        <end position="482"/>
    </location>
</feature>
<evidence type="ECO:0000256" key="1">
    <source>
        <dbReference type="ARBA" id="ARBA00022737"/>
    </source>
</evidence>
<dbReference type="CDD" id="cd00383">
    <property type="entry name" value="trans_reg_C"/>
    <property type="match status" value="1"/>
</dbReference>
<keyword evidence="9" id="KW-1185">Reference proteome</keyword>
<dbReference type="Gene3D" id="1.10.10.10">
    <property type="entry name" value="Winged helix-like DNA-binding domain superfamily/Winged helix DNA-binding domain"/>
    <property type="match status" value="1"/>
</dbReference>
<protein>
    <recommendedName>
        <fullName evidence="7">OmpR/PhoB-type domain-containing protein</fullName>
    </recommendedName>
</protein>
<feature type="compositionally biased region" description="Low complexity" evidence="6">
    <location>
        <begin position="136"/>
        <end position="149"/>
    </location>
</feature>
<name>A0A918YU62_9GAMM</name>
<evidence type="ECO:0000256" key="5">
    <source>
        <dbReference type="PROSITE-ProRule" id="PRU01091"/>
    </source>
</evidence>
<dbReference type="EMBL" id="BNCF01000001">
    <property type="protein sequence ID" value="GHE25038.1"/>
    <property type="molecule type" value="Genomic_DNA"/>
</dbReference>
<comment type="caution">
    <text evidence="8">The sequence shown here is derived from an EMBL/GenBank/DDBJ whole genome shotgun (WGS) entry which is preliminary data.</text>
</comment>
<dbReference type="PROSITE" id="PS51755">
    <property type="entry name" value="OMPR_PHOB"/>
    <property type="match status" value="1"/>
</dbReference>
<evidence type="ECO:0000259" key="7">
    <source>
        <dbReference type="PROSITE" id="PS51755"/>
    </source>
</evidence>
<dbReference type="PANTHER" id="PTHR44227">
    <property type="match status" value="1"/>
</dbReference>
<dbReference type="InterPro" id="IPR016032">
    <property type="entry name" value="Sig_transdc_resp-reg_C-effctor"/>
</dbReference>
<feature type="DNA-binding region" description="OmpR/PhoB-type" evidence="5">
    <location>
        <begin position="13"/>
        <end position="111"/>
    </location>
</feature>
<dbReference type="Pfam" id="PF13432">
    <property type="entry name" value="TPR_16"/>
    <property type="match status" value="1"/>
</dbReference>
<keyword evidence="2 4" id="KW-0802">TPR repeat</keyword>
<evidence type="ECO:0000256" key="2">
    <source>
        <dbReference type="ARBA" id="ARBA00022803"/>
    </source>
</evidence>
<dbReference type="InterPro" id="IPR019734">
    <property type="entry name" value="TPR_rpt"/>
</dbReference>
<reference evidence="8" key="2">
    <citation type="submission" date="2020-09" db="EMBL/GenBank/DDBJ databases">
        <authorList>
            <person name="Sun Q."/>
            <person name="Kim S."/>
        </authorList>
    </citation>
    <scope>NUCLEOTIDE SEQUENCE</scope>
    <source>
        <strain evidence="8">KCTC 32020</strain>
    </source>
</reference>
<dbReference type="SMART" id="SM00862">
    <property type="entry name" value="Trans_reg_C"/>
    <property type="match status" value="1"/>
</dbReference>
<dbReference type="Proteomes" id="UP000636453">
    <property type="component" value="Unassembled WGS sequence"/>
</dbReference>
<feature type="repeat" description="TPR" evidence="4">
    <location>
        <begin position="550"/>
        <end position="583"/>
    </location>
</feature>
<dbReference type="SUPFAM" id="SSF46894">
    <property type="entry name" value="C-terminal effector domain of the bipartite response regulators"/>
    <property type="match status" value="1"/>
</dbReference>
<accession>A0A918YU62</accession>
<evidence type="ECO:0000313" key="8">
    <source>
        <dbReference type="EMBL" id="GHE25038.1"/>
    </source>
</evidence>
<dbReference type="InterPro" id="IPR001867">
    <property type="entry name" value="OmpR/PhoB-type_DNA-bd"/>
</dbReference>
<dbReference type="OrthoDB" id="1971692at2"/>
<dbReference type="RefSeq" id="WP_146471764.1">
    <property type="nucleotide sequence ID" value="NZ_BNCF01000001.1"/>
</dbReference>
<dbReference type="PROSITE" id="PS50005">
    <property type="entry name" value="TPR"/>
    <property type="match status" value="4"/>
</dbReference>
<feature type="repeat" description="TPR" evidence="4">
    <location>
        <begin position="415"/>
        <end position="448"/>
    </location>
</feature>
<dbReference type="SUPFAM" id="SSF48452">
    <property type="entry name" value="TPR-like"/>
    <property type="match status" value="2"/>
</dbReference>
<evidence type="ECO:0000256" key="3">
    <source>
        <dbReference type="ARBA" id="ARBA00023125"/>
    </source>
</evidence>
<sequence>MTANGRAAAEPAPGRYRFDGFVVDVAAHTLTRDGVAVTVEPKAFAVLAVLLVRAGELVGRDELLDAVWGHRHVTPGVLTRVIAQLRHALGDDAHHPRYIQTQHALGYRFVGTLQTEQPARAAAPIATRAAEPVAVADGPSASVPAALPSPRRRGGEPPARMRPRARRSVRLAALVLALPALLLVWNARQPPATPTVAPSVAVLPFTPIGRDEADRYFAEGLAAEMHDALAGVPGLKVAAWLPATAGRADPRALGQRLGVAAVLDASVQREGQRVRIRARLTDTATGFTLWSRRYDRELGDVFATQSEIAREVASALVGVLPDAGEGLRRRLAPTRDVAAFDAYLRGLHALASGGDRPAAGVYFRRALAQDAGFARAQAGLCRVEAWRFETQRNAAAFDGARLACRTAENMDPGIPDVQLALGDLYRVRGDLDRAAEQYRRIVEDPAQRASALVGLAKVEAARGRPDAALALFRQALRASPSDARIHAEMGYRLYLANRLDEAVAALKRATELRPDSAEHWGLLGALLLTAGSNEAAMRALERAAAIEPDAGVLSNLGTLKYQGGDYAGAAALYRRAARLSPGNHQLLGNLGDALLADPATAAQARDAFREAAELAQRYVELKPEDAKALAALGWYRANLGQREAAVALARRAEALGGEPAEVAFYNAETFALLGDRDAARARLQAARAAGLAETRLTTHPLFARAGLLERPPAAVRGADLTAGLHQEKTP</sequence>
<evidence type="ECO:0000256" key="4">
    <source>
        <dbReference type="PROSITE-ProRule" id="PRU00339"/>
    </source>
</evidence>
<dbReference type="Pfam" id="PF00486">
    <property type="entry name" value="Trans_reg_C"/>
    <property type="match status" value="1"/>
</dbReference>
<feature type="domain" description="OmpR/PhoB-type" evidence="7">
    <location>
        <begin position="13"/>
        <end position="111"/>
    </location>
</feature>
<dbReference type="InterPro" id="IPR011990">
    <property type="entry name" value="TPR-like_helical_dom_sf"/>
</dbReference>
<keyword evidence="1" id="KW-0677">Repeat</keyword>
<evidence type="ECO:0000256" key="6">
    <source>
        <dbReference type="SAM" id="MobiDB-lite"/>
    </source>
</evidence>
<evidence type="ECO:0000313" key="9">
    <source>
        <dbReference type="Proteomes" id="UP000636453"/>
    </source>
</evidence>
<dbReference type="GO" id="GO:0000160">
    <property type="term" value="P:phosphorelay signal transduction system"/>
    <property type="evidence" value="ECO:0007669"/>
    <property type="project" value="InterPro"/>
</dbReference>
<dbReference type="GO" id="GO:0006355">
    <property type="term" value="P:regulation of DNA-templated transcription"/>
    <property type="evidence" value="ECO:0007669"/>
    <property type="project" value="InterPro"/>
</dbReference>
<feature type="repeat" description="TPR" evidence="4">
    <location>
        <begin position="483"/>
        <end position="516"/>
    </location>
</feature>
<dbReference type="GO" id="GO:0003677">
    <property type="term" value="F:DNA binding"/>
    <property type="evidence" value="ECO:0007669"/>
    <property type="project" value="UniProtKB-UniRule"/>
</dbReference>
<organism evidence="8 9">
    <name type="scientific">Vulcaniibacterium thermophilum</name>
    <dbReference type="NCBI Taxonomy" id="1169913"/>
    <lineage>
        <taxon>Bacteria</taxon>
        <taxon>Pseudomonadati</taxon>
        <taxon>Pseudomonadota</taxon>
        <taxon>Gammaproteobacteria</taxon>
        <taxon>Lysobacterales</taxon>
        <taxon>Lysobacteraceae</taxon>
        <taxon>Vulcaniibacterium</taxon>
    </lineage>
</organism>
<dbReference type="Pfam" id="PF14559">
    <property type="entry name" value="TPR_19"/>
    <property type="match status" value="1"/>
</dbReference>
<dbReference type="Gene3D" id="1.25.40.10">
    <property type="entry name" value="Tetratricopeptide repeat domain"/>
    <property type="match status" value="2"/>
</dbReference>
<gene>
    <name evidence="8" type="ORF">GCM10007167_01240</name>
</gene>
<dbReference type="PANTHER" id="PTHR44227:SF3">
    <property type="entry name" value="PROTEIN O-MANNOSYL-TRANSFERASE TMTC4"/>
    <property type="match status" value="1"/>
</dbReference>
<dbReference type="SMART" id="SM00028">
    <property type="entry name" value="TPR"/>
    <property type="match status" value="6"/>
</dbReference>
<feature type="region of interest" description="Disordered" evidence="6">
    <location>
        <begin position="136"/>
        <end position="164"/>
    </location>
</feature>